<dbReference type="PANTHER" id="PTHR47723:SF23">
    <property type="entry name" value="REVERSE TRANSCRIPTASE-LIKE PROTEIN"/>
    <property type="match status" value="1"/>
</dbReference>
<dbReference type="InterPro" id="IPR053151">
    <property type="entry name" value="RNase_H-like"/>
</dbReference>
<dbReference type="OrthoDB" id="1744872at2759"/>
<evidence type="ECO:0000313" key="2">
    <source>
        <dbReference type="Proteomes" id="UP000824120"/>
    </source>
</evidence>
<evidence type="ECO:0008006" key="3">
    <source>
        <dbReference type="Google" id="ProtNLM"/>
    </source>
</evidence>
<reference evidence="1 2" key="1">
    <citation type="submission" date="2020-09" db="EMBL/GenBank/DDBJ databases">
        <title>De no assembly of potato wild relative species, Solanum commersonii.</title>
        <authorList>
            <person name="Cho K."/>
        </authorList>
    </citation>
    <scope>NUCLEOTIDE SEQUENCE [LARGE SCALE GENOMIC DNA]</scope>
    <source>
        <strain evidence="1">LZ3.2</strain>
        <tissue evidence="1">Leaf</tissue>
    </source>
</reference>
<dbReference type="PANTHER" id="PTHR47723">
    <property type="entry name" value="OS05G0353850 PROTEIN"/>
    <property type="match status" value="1"/>
</dbReference>
<accession>A0A9J5ZYI8</accession>
<keyword evidence="2" id="KW-1185">Reference proteome</keyword>
<gene>
    <name evidence="1" type="ORF">H5410_016963</name>
</gene>
<comment type="caution">
    <text evidence="1">The sequence shown here is derived from an EMBL/GenBank/DDBJ whole genome shotgun (WGS) entry which is preliminary data.</text>
</comment>
<proteinExistence type="predicted"/>
<dbReference type="Proteomes" id="UP000824120">
    <property type="component" value="Chromosome 3"/>
</dbReference>
<organism evidence="1 2">
    <name type="scientific">Solanum commersonii</name>
    <name type="common">Commerson's wild potato</name>
    <name type="synonym">Commerson's nightshade</name>
    <dbReference type="NCBI Taxonomy" id="4109"/>
    <lineage>
        <taxon>Eukaryota</taxon>
        <taxon>Viridiplantae</taxon>
        <taxon>Streptophyta</taxon>
        <taxon>Embryophyta</taxon>
        <taxon>Tracheophyta</taxon>
        <taxon>Spermatophyta</taxon>
        <taxon>Magnoliopsida</taxon>
        <taxon>eudicotyledons</taxon>
        <taxon>Gunneridae</taxon>
        <taxon>Pentapetalae</taxon>
        <taxon>asterids</taxon>
        <taxon>lamiids</taxon>
        <taxon>Solanales</taxon>
        <taxon>Solanaceae</taxon>
        <taxon>Solanoideae</taxon>
        <taxon>Solaneae</taxon>
        <taxon>Solanum</taxon>
    </lineage>
</organism>
<protein>
    <recommendedName>
        <fullName evidence="3">RNase H type-1 domain-containing protein</fullName>
    </recommendedName>
</protein>
<sequence>MCLPWQKPPDHRFKLNIDGSFKPKTIKGGTGGMIRNHSGQWIMGFACHCSSNWKDHTPWEANGVADALAEYGRKTKDPTMIVNKLHIFDASPSFATNILERDANGTASARSVPFCMDNPL</sequence>
<dbReference type="AlphaFoldDB" id="A0A9J5ZYI8"/>
<dbReference type="EMBL" id="JACXVP010000003">
    <property type="protein sequence ID" value="KAG5617139.1"/>
    <property type="molecule type" value="Genomic_DNA"/>
</dbReference>
<evidence type="ECO:0000313" key="1">
    <source>
        <dbReference type="EMBL" id="KAG5617139.1"/>
    </source>
</evidence>
<name>A0A9J5ZYI8_SOLCO</name>